<evidence type="ECO:0000313" key="8">
    <source>
        <dbReference type="EMBL" id="SKB46531.1"/>
    </source>
</evidence>
<feature type="transmembrane region" description="Helical" evidence="6">
    <location>
        <begin position="323"/>
        <end position="344"/>
    </location>
</feature>
<feature type="transmembrane region" description="Helical" evidence="6">
    <location>
        <begin position="50"/>
        <end position="70"/>
    </location>
</feature>
<feature type="transmembrane region" description="Helical" evidence="6">
    <location>
        <begin position="21"/>
        <end position="44"/>
    </location>
</feature>
<dbReference type="Proteomes" id="UP000051562">
    <property type="component" value="Unassembled WGS sequence"/>
</dbReference>
<keyword evidence="2" id="KW-0813">Transport</keyword>
<reference evidence="7 9" key="1">
    <citation type="submission" date="2015-10" db="EMBL/GenBank/DDBJ databases">
        <title>Draft genome of Bosea thiooxidans.</title>
        <authorList>
            <person name="Wang X."/>
        </authorList>
    </citation>
    <scope>NUCLEOTIDE SEQUENCE [LARGE SCALE GENOMIC DNA]</scope>
    <source>
        <strain evidence="7 9">CGMCC 9174</strain>
    </source>
</reference>
<keyword evidence="4 6" id="KW-1133">Transmembrane helix</keyword>
<dbReference type="STRING" id="53254.SAMN05660750_00829"/>
<feature type="transmembrane region" description="Helical" evidence="6">
    <location>
        <begin position="491"/>
        <end position="518"/>
    </location>
</feature>
<accession>A0A0Q3M1Q8</accession>
<feature type="transmembrane region" description="Helical" evidence="6">
    <location>
        <begin position="419"/>
        <end position="440"/>
    </location>
</feature>
<evidence type="ECO:0000313" key="7">
    <source>
        <dbReference type="EMBL" id="KQK29601.1"/>
    </source>
</evidence>
<keyword evidence="9" id="KW-1185">Reference proteome</keyword>
<evidence type="ECO:0000256" key="4">
    <source>
        <dbReference type="ARBA" id="ARBA00022989"/>
    </source>
</evidence>
<feature type="transmembrane region" description="Helical" evidence="6">
    <location>
        <begin position="163"/>
        <end position="188"/>
    </location>
</feature>
<feature type="transmembrane region" description="Helical" evidence="6">
    <location>
        <begin position="460"/>
        <end position="479"/>
    </location>
</feature>
<comment type="subcellular location">
    <subcellularLocation>
        <location evidence="1">Membrane</location>
        <topology evidence="1">Multi-pass membrane protein</topology>
    </subcellularLocation>
</comment>
<feature type="transmembrane region" description="Helical" evidence="6">
    <location>
        <begin position="82"/>
        <end position="104"/>
    </location>
</feature>
<evidence type="ECO:0000256" key="3">
    <source>
        <dbReference type="ARBA" id="ARBA00022692"/>
    </source>
</evidence>
<proteinExistence type="predicted"/>
<protein>
    <submittedName>
        <fullName evidence="8">Uncharacterized membrane protein, oligopeptide transporter (OPT) family</fullName>
    </submittedName>
</protein>
<dbReference type="Pfam" id="PF03169">
    <property type="entry name" value="OPT"/>
    <property type="match status" value="1"/>
</dbReference>
<dbReference type="Proteomes" id="UP000190130">
    <property type="component" value="Unassembled WGS sequence"/>
</dbReference>
<gene>
    <name evidence="7" type="ORF">ARD30_16650</name>
    <name evidence="8" type="ORF">SAMN05660750_00829</name>
</gene>
<organism evidence="7 9">
    <name type="scientific">Bosea thiooxidans</name>
    <dbReference type="NCBI Taxonomy" id="53254"/>
    <lineage>
        <taxon>Bacteria</taxon>
        <taxon>Pseudomonadati</taxon>
        <taxon>Pseudomonadota</taxon>
        <taxon>Alphaproteobacteria</taxon>
        <taxon>Hyphomicrobiales</taxon>
        <taxon>Boseaceae</taxon>
        <taxon>Bosea</taxon>
    </lineage>
</organism>
<reference evidence="8 10" key="2">
    <citation type="submission" date="2017-02" db="EMBL/GenBank/DDBJ databases">
        <authorList>
            <person name="Peterson S.W."/>
        </authorList>
    </citation>
    <scope>NUCLEOTIDE SEQUENCE [LARGE SCALE GENOMIC DNA]</scope>
    <source>
        <strain evidence="8 10">DSM 9653</strain>
    </source>
</reference>
<dbReference type="InterPro" id="IPR004813">
    <property type="entry name" value="OPT"/>
</dbReference>
<feature type="transmembrane region" description="Helical" evidence="6">
    <location>
        <begin position="110"/>
        <end position="129"/>
    </location>
</feature>
<evidence type="ECO:0000313" key="9">
    <source>
        <dbReference type="Proteomes" id="UP000051562"/>
    </source>
</evidence>
<evidence type="ECO:0000256" key="5">
    <source>
        <dbReference type="ARBA" id="ARBA00023136"/>
    </source>
</evidence>
<feature type="transmembrane region" description="Helical" evidence="6">
    <location>
        <begin position="290"/>
        <end position="311"/>
    </location>
</feature>
<evidence type="ECO:0000313" key="10">
    <source>
        <dbReference type="Proteomes" id="UP000190130"/>
    </source>
</evidence>
<evidence type="ECO:0000256" key="2">
    <source>
        <dbReference type="ARBA" id="ARBA00022448"/>
    </source>
</evidence>
<feature type="transmembrane region" description="Helical" evidence="6">
    <location>
        <begin position="246"/>
        <end position="270"/>
    </location>
</feature>
<evidence type="ECO:0000256" key="6">
    <source>
        <dbReference type="SAM" id="Phobius"/>
    </source>
</evidence>
<dbReference type="AlphaFoldDB" id="A0A0Q3M1Q8"/>
<name>A0A0Q3M1Q8_9HYPH</name>
<dbReference type="EMBL" id="FUYX01000002">
    <property type="protein sequence ID" value="SKB46531.1"/>
    <property type="molecule type" value="Genomic_DNA"/>
</dbReference>
<dbReference type="GO" id="GO:0016020">
    <property type="term" value="C:membrane"/>
    <property type="evidence" value="ECO:0007669"/>
    <property type="project" value="UniProtKB-SubCell"/>
</dbReference>
<keyword evidence="3 6" id="KW-0812">Transmembrane</keyword>
<dbReference type="GO" id="GO:0035673">
    <property type="term" value="F:oligopeptide transmembrane transporter activity"/>
    <property type="evidence" value="ECO:0007669"/>
    <property type="project" value="InterPro"/>
</dbReference>
<dbReference type="EMBL" id="LMAR01000046">
    <property type="protein sequence ID" value="KQK29601.1"/>
    <property type="molecule type" value="Genomic_DNA"/>
</dbReference>
<sequence>MTNPTEGVRQKHPSLFEPATLLLIAVLCVFGAIIGMQLLVSLGITANTSLIGALAAMALARVPLAAFMRYRSIHVQNLAQSAISSATFGAANSLLLPVGIPWLLGRPDLVLPMLVGAFFAMLLDAYLLYRMFDSRVFPATGAWPPGVAAAEAIKAGDEGGRKAVLMGIGFGTGVVASFIKIPLAWIGFAGSTAVTGIPMSAFGVAFIGNIWALTMFGVGLLLRGYSGQIFGGPLFETIIPKGDLMAAYIPHGFMIGAGLVALLQVATLLFRRSDAAKANEARGGVSDAEVKRALGLGTVGYLVIAVFIALVGGLMSDMSIGMLILFVLYAAFAAYVHELIVGLAAMHSGWFPAFAVALITLIIGMLIGFPMPALALLVGFSAATGPAFADMGYDLKAGYLLRGNGADPVFERDGRRQQLFAAMFAFVIAGAVVLFSYQSFFDQNLVAPVNKVYAATIKAGVAPGVAWQLFLWAIPGAILQFVGGPKRQIGVLFATGLLIAFPMAGWAVLAGILCRIIWEKLRGADGDGDMEVFAAGVIAGDAIFSFFDSVSKNFWKR</sequence>
<dbReference type="OrthoDB" id="3652263at2"/>
<feature type="transmembrane region" description="Helical" evidence="6">
    <location>
        <begin position="530"/>
        <end position="547"/>
    </location>
</feature>
<evidence type="ECO:0000256" key="1">
    <source>
        <dbReference type="ARBA" id="ARBA00004141"/>
    </source>
</evidence>
<feature type="transmembrane region" description="Helical" evidence="6">
    <location>
        <begin position="200"/>
        <end position="225"/>
    </location>
</feature>
<keyword evidence="5 6" id="KW-0472">Membrane</keyword>
<dbReference type="RefSeq" id="WP_055729045.1">
    <property type="nucleotide sequence ID" value="NZ_FUYX01000002.1"/>
</dbReference>